<proteinExistence type="predicted"/>
<dbReference type="InterPro" id="IPR046341">
    <property type="entry name" value="SET_dom_sf"/>
</dbReference>
<comment type="caution">
    <text evidence="2">The sequence shown here is derived from an EMBL/GenBank/DDBJ whole genome shotgun (WGS) entry which is preliminary data.</text>
</comment>
<organism evidence="2 3">
    <name type="scientific">Phytophthora lilii</name>
    <dbReference type="NCBI Taxonomy" id="2077276"/>
    <lineage>
        <taxon>Eukaryota</taxon>
        <taxon>Sar</taxon>
        <taxon>Stramenopiles</taxon>
        <taxon>Oomycota</taxon>
        <taxon>Peronosporomycetes</taxon>
        <taxon>Peronosporales</taxon>
        <taxon>Peronosporaceae</taxon>
        <taxon>Phytophthora</taxon>
    </lineage>
</organism>
<reference evidence="2" key="1">
    <citation type="submission" date="2023-04" db="EMBL/GenBank/DDBJ databases">
        <title>Phytophthora lilii NBRC 32176.</title>
        <authorList>
            <person name="Ichikawa N."/>
            <person name="Sato H."/>
            <person name="Tonouchi N."/>
        </authorList>
    </citation>
    <scope>NUCLEOTIDE SEQUENCE</scope>
    <source>
        <strain evidence="2">NBRC 32176</strain>
    </source>
</reference>
<accession>A0A9W6U6L7</accession>
<sequence length="223" mass="24707">MSEQRFKKAPRTVVCSSVSKAALSTEVRANTERNPDLSRAFVEGPKAQEATQNPRREGRLEKLRACRHAYVEHKAEEDVAIRDDAVWPEEIGQIEECITNGVEFANIAEYDPCMWVGDCFMDSCLNSVAVVYCTPDGCSLGALCSNAPRTRTTLKRFATCRVGLGPYTTTCLDVGVVVKMIKDVKAGAEITVNYRPETWFKCAVTTVGWTMKKNPLMNAAPRC</sequence>
<name>A0A9W6U6L7_9STRA</name>
<gene>
    <name evidence="2" type="ORF">Plil01_001127100</name>
</gene>
<dbReference type="SUPFAM" id="SSF82199">
    <property type="entry name" value="SET domain"/>
    <property type="match status" value="1"/>
</dbReference>
<dbReference type="OrthoDB" id="101429at2759"/>
<dbReference type="Proteomes" id="UP001165083">
    <property type="component" value="Unassembled WGS sequence"/>
</dbReference>
<evidence type="ECO:0000313" key="3">
    <source>
        <dbReference type="Proteomes" id="UP001165083"/>
    </source>
</evidence>
<keyword evidence="3" id="KW-1185">Reference proteome</keyword>
<evidence type="ECO:0000313" key="2">
    <source>
        <dbReference type="EMBL" id="GMF27020.1"/>
    </source>
</evidence>
<evidence type="ECO:0000256" key="1">
    <source>
        <dbReference type="SAM" id="MobiDB-lite"/>
    </source>
</evidence>
<dbReference type="AlphaFoldDB" id="A0A9W6U6L7"/>
<protein>
    <submittedName>
        <fullName evidence="2">Unnamed protein product</fullName>
    </submittedName>
</protein>
<dbReference type="EMBL" id="BSXW01000642">
    <property type="protein sequence ID" value="GMF27020.1"/>
    <property type="molecule type" value="Genomic_DNA"/>
</dbReference>
<feature type="region of interest" description="Disordered" evidence="1">
    <location>
        <begin position="26"/>
        <end position="56"/>
    </location>
</feature>